<proteinExistence type="inferred from homology"/>
<dbReference type="NCBIfam" id="TIGR00756">
    <property type="entry name" value="PPR"/>
    <property type="match status" value="3"/>
</dbReference>
<dbReference type="PROSITE" id="PS51375">
    <property type="entry name" value="PPR"/>
    <property type="match status" value="4"/>
</dbReference>
<accession>A0A369KF85</accession>
<feature type="repeat" description="PPR" evidence="5">
    <location>
        <begin position="366"/>
        <end position="400"/>
    </location>
</feature>
<comment type="caution">
    <text evidence="7">The sequence shown here is derived from an EMBL/GenBank/DDBJ whole genome shotgun (WGS) entry which is preliminary data.</text>
</comment>
<evidence type="ECO:0000313" key="7">
    <source>
        <dbReference type="EMBL" id="RDB29566.1"/>
    </source>
</evidence>
<dbReference type="Pfam" id="PF13812">
    <property type="entry name" value="PPR_3"/>
    <property type="match status" value="1"/>
</dbReference>
<evidence type="ECO:0000256" key="3">
    <source>
        <dbReference type="ARBA" id="ARBA00044493"/>
    </source>
</evidence>
<dbReference type="OrthoDB" id="185373at2759"/>
<gene>
    <name evidence="7" type="ORF">Hypma_015419</name>
</gene>
<dbReference type="InterPro" id="IPR011990">
    <property type="entry name" value="TPR-like_helical_dom_sf"/>
</dbReference>
<keyword evidence="8" id="KW-1185">Reference proteome</keyword>
<evidence type="ECO:0000256" key="1">
    <source>
        <dbReference type="ARBA" id="ARBA00006192"/>
    </source>
</evidence>
<comment type="similarity">
    <text evidence="1">Belongs to the CCM1 family.</text>
</comment>
<dbReference type="EMBL" id="LUEZ02000010">
    <property type="protein sequence ID" value="RDB29566.1"/>
    <property type="molecule type" value="Genomic_DNA"/>
</dbReference>
<dbReference type="PANTHER" id="PTHR47447:SF23">
    <property type="entry name" value="PENTACOTRIPEPTIDE-REPEAT REGION OF PRORP DOMAIN-CONTAINING PROTEIN"/>
    <property type="match status" value="1"/>
</dbReference>
<dbReference type="InterPro" id="IPR002885">
    <property type="entry name" value="PPR_rpt"/>
</dbReference>
<feature type="repeat" description="PPR" evidence="5">
    <location>
        <begin position="656"/>
        <end position="690"/>
    </location>
</feature>
<sequence length="835" mass="92170">MLRRVGLAHRQHLEHFGVLTGCSEARALPRTTCSPLCLRWTAMAAVAQMSHPARDAKQDAQQRDLMDGPPQTVRDCKMHSTPPILPAGILAMTSALLSQSADESTTLNKIRTSQNLLEHLTDHEKARKLAEALACTQSPLSALRVLNLARALGCDLKQNAYECVCFHLANRKHWRIVLSVVSLGKRETGRTTSRLLNWRARALAETQEFLMLQRVLEEFKEHNIAPTRRTFHIILSGHIRNRNLPLAKQCLRAMAESGTPPDASTHAIVATHYRALGADPHVQLRSLEALSGVRSSVATAIVNSLMQLRLDAHDLPGTLQLLALFKQSHVGAIFDATVPAGGLDAGNEDVYPHGKVHFTHHNLIPNAPTFSIFINYLAAQSNLTGALRILESMIATGIRPTTGIVTSLIHAFFSVGRGDIAVRMVTSMCDSKRVPLSMFEPMLSSPDKVDIPWVPSGLSPTSQVFNALLRGVLSTRGLDVMDAVLRVMHASHVEPNAATLEILMAHLSKVEQSNPGVLLRVLRRFSSPDLPPTLRHMHIILSCVLRHEKYLLYGGGWNTTAAKFSRYRREPQRRPSAHLLSGVADSFDPAAGIELSRSLAHRRLGRSTLLSLSSRKVLSDPAMIALRIRRDALVKSDSDSAKEVFHALLDRGMHPNEYHFSALMEGLAQSGDLDGASNVMRSAERAGIRPNVVMFTILIVGYARQGNPDMAIQTFQQMVAADVKPDVPSIDAVSGAFFAVGAYIMARKVLTSLWPHVRPFPEELRTASLKDLARHFRSLHHKPCNGERPTKQERLTLQAKLSRLRRTWQLQSGFTRASQTFFRLTPGDDVPSSSI</sequence>
<evidence type="ECO:0000256" key="2">
    <source>
        <dbReference type="ARBA" id="ARBA00022737"/>
    </source>
</evidence>
<dbReference type="Gene3D" id="1.25.40.10">
    <property type="entry name" value="Tetratricopeptide repeat domain"/>
    <property type="match status" value="3"/>
</dbReference>
<evidence type="ECO:0008006" key="9">
    <source>
        <dbReference type="Google" id="ProtNLM"/>
    </source>
</evidence>
<dbReference type="AlphaFoldDB" id="A0A369KF85"/>
<dbReference type="PANTHER" id="PTHR47447">
    <property type="entry name" value="OS03G0856100 PROTEIN"/>
    <property type="match status" value="1"/>
</dbReference>
<feature type="compositionally biased region" description="Basic and acidic residues" evidence="6">
    <location>
        <begin position="52"/>
        <end position="66"/>
    </location>
</feature>
<keyword evidence="2" id="KW-0677">Repeat</keyword>
<feature type="repeat" description="PPR" evidence="5">
    <location>
        <begin position="691"/>
        <end position="725"/>
    </location>
</feature>
<feature type="repeat" description="PPR" evidence="5">
    <location>
        <begin position="227"/>
        <end position="261"/>
    </location>
</feature>
<comment type="function">
    <text evidence="3">Regulates mitochondrial small subunit maturation by controlling 15S rRNA 5'-end processing. Localizes to the 5' precursor of the 15S rRNA in a position that is subsequently occupied by mS47 in the mature yeast mtSSU. Uses structure and sequence-specific RNA recognition, binding to a single-stranded region of the precursor and specifically recognizing bases -6 to -1. The exchange of Ccm1 for mS47 is coupled to the irreversible removal of precursor rRNA that is accompanied by conformational changes of the mitoribosomal proteins uS5m and mS26. These conformational changes signal completion of 5'-end rRNA processing through protection of the mature 5'-end of the 15S rRNA and stabilization of mS47. The removal of the 5' precursor together with the dissociation of Ccm1 may be catalyzed by the 5'-3' exoribonuclease Pet127. Involved in the specific removal of group I introns in mitochondrial encoded transcripts.</text>
</comment>
<evidence type="ECO:0000256" key="4">
    <source>
        <dbReference type="ARBA" id="ARBA00044511"/>
    </source>
</evidence>
<comment type="subunit">
    <text evidence="4">Binds to mitochondrial small subunit 15S rRNA.</text>
</comment>
<reference evidence="7" key="1">
    <citation type="submission" date="2018-04" db="EMBL/GenBank/DDBJ databases">
        <title>Whole genome sequencing of Hypsizygus marmoreus.</title>
        <authorList>
            <person name="Choi I.-G."/>
            <person name="Min B."/>
            <person name="Kim J.-G."/>
            <person name="Kim S."/>
            <person name="Oh Y.-L."/>
            <person name="Kong W.-S."/>
            <person name="Park H."/>
            <person name="Jeong J."/>
            <person name="Song E.-S."/>
        </authorList>
    </citation>
    <scope>NUCLEOTIDE SEQUENCE [LARGE SCALE GENOMIC DNA]</scope>
    <source>
        <strain evidence="7">51987-8</strain>
    </source>
</reference>
<name>A0A369KF85_HYPMA</name>
<evidence type="ECO:0000256" key="6">
    <source>
        <dbReference type="SAM" id="MobiDB-lite"/>
    </source>
</evidence>
<feature type="region of interest" description="Disordered" evidence="6">
    <location>
        <begin position="51"/>
        <end position="71"/>
    </location>
</feature>
<organism evidence="7 8">
    <name type="scientific">Hypsizygus marmoreus</name>
    <name type="common">White beech mushroom</name>
    <name type="synonym">Agaricus marmoreus</name>
    <dbReference type="NCBI Taxonomy" id="39966"/>
    <lineage>
        <taxon>Eukaryota</taxon>
        <taxon>Fungi</taxon>
        <taxon>Dikarya</taxon>
        <taxon>Basidiomycota</taxon>
        <taxon>Agaricomycotina</taxon>
        <taxon>Agaricomycetes</taxon>
        <taxon>Agaricomycetidae</taxon>
        <taxon>Agaricales</taxon>
        <taxon>Tricholomatineae</taxon>
        <taxon>Lyophyllaceae</taxon>
        <taxon>Hypsizygus</taxon>
    </lineage>
</organism>
<protein>
    <recommendedName>
        <fullName evidence="9">Pentatricopeptide repeat-containing protein</fullName>
    </recommendedName>
</protein>
<evidence type="ECO:0000256" key="5">
    <source>
        <dbReference type="PROSITE-ProRule" id="PRU00708"/>
    </source>
</evidence>
<dbReference type="STRING" id="39966.A0A369KF85"/>
<evidence type="ECO:0000313" key="8">
    <source>
        <dbReference type="Proteomes" id="UP000076154"/>
    </source>
</evidence>
<dbReference type="Proteomes" id="UP000076154">
    <property type="component" value="Unassembled WGS sequence"/>
</dbReference>
<dbReference type="InParanoid" id="A0A369KF85"/>